<evidence type="ECO:0000313" key="1">
    <source>
        <dbReference type="EMBL" id="OWY91310.1"/>
    </source>
</evidence>
<dbReference type="STRING" id="4795.A0A225UEG6"/>
<evidence type="ECO:0000313" key="2">
    <source>
        <dbReference type="Proteomes" id="UP000198211"/>
    </source>
</evidence>
<accession>A0A225UEG6</accession>
<proteinExistence type="predicted"/>
<dbReference type="Proteomes" id="UP000198211">
    <property type="component" value="Unassembled WGS sequence"/>
</dbReference>
<gene>
    <name evidence="1" type="ORF">PHMEG_00040159</name>
</gene>
<reference evidence="2" key="1">
    <citation type="submission" date="2017-03" db="EMBL/GenBank/DDBJ databases">
        <title>Phytopthora megakarya and P. palmivora, two closely related causual agents of cacao black pod achieved similar genome size and gene model numbers by different mechanisms.</title>
        <authorList>
            <person name="Ali S."/>
            <person name="Shao J."/>
            <person name="Larry D.J."/>
            <person name="Kronmiller B."/>
            <person name="Shen D."/>
            <person name="Strem M.D."/>
            <person name="Melnick R.L."/>
            <person name="Guiltinan M.J."/>
            <person name="Tyler B.M."/>
            <person name="Meinhardt L.W."/>
            <person name="Bailey B.A."/>
        </authorList>
    </citation>
    <scope>NUCLEOTIDE SEQUENCE [LARGE SCALE GENOMIC DNA]</scope>
    <source>
        <strain evidence="2">zdho120</strain>
    </source>
</reference>
<keyword evidence="2" id="KW-1185">Reference proteome</keyword>
<name>A0A225UEG6_9STRA</name>
<dbReference type="EMBL" id="NBNE01020547">
    <property type="protein sequence ID" value="OWY91310.1"/>
    <property type="molecule type" value="Genomic_DNA"/>
</dbReference>
<organism evidence="1 2">
    <name type="scientific">Phytophthora megakarya</name>
    <dbReference type="NCBI Taxonomy" id="4795"/>
    <lineage>
        <taxon>Eukaryota</taxon>
        <taxon>Sar</taxon>
        <taxon>Stramenopiles</taxon>
        <taxon>Oomycota</taxon>
        <taxon>Peronosporomycetes</taxon>
        <taxon>Peronosporales</taxon>
        <taxon>Peronosporaceae</taxon>
        <taxon>Phytophthora</taxon>
    </lineage>
</organism>
<dbReference type="OrthoDB" id="61940at2759"/>
<protein>
    <submittedName>
        <fullName evidence="1">Uncharacterized protein</fullName>
    </submittedName>
</protein>
<dbReference type="AlphaFoldDB" id="A0A225UEG6"/>
<feature type="non-terminal residue" evidence="1">
    <location>
        <position position="1"/>
    </location>
</feature>
<comment type="caution">
    <text evidence="1">The sequence shown here is derived from an EMBL/GenBank/DDBJ whole genome shotgun (WGS) entry which is preliminary data.</text>
</comment>
<sequence length="185" mass="20774">IVKDYFSAFENGYKEASSEQVTPSQVAQRDFLQHRLTSSKEAGDETTAKYVENRWRVLSDCFEVFSFQQQGLESIKSDQRDMFLIEVSAKYILRITDHTIVSVFPHIVPNQQLVKKLVGKAIMVPAQINFSVEKSSRRMSQVDEKMDFAAGLAELLPDSTELSVAISGAFLTQDGVDFNRAAARA</sequence>